<dbReference type="Gene3D" id="3.10.450.50">
    <property type="match status" value="1"/>
</dbReference>
<sequence length="147" mass="16570">MTDGVTPSERAQNKALARRIPEEVFAEGDLDLLDELYAEDAVEHNAFGDQQGRPAIRESYEAFLTAFPDISQTVEDVVAERDTVAMYITSRGTHEGKLWGIEPTGQEIEVQQMFFVRIEDGMIAERWFLPDSLSLLHQLGVIEFPPT</sequence>
<keyword evidence="2" id="KW-1185">Reference proteome</keyword>
<reference evidence="1" key="1">
    <citation type="submission" date="2022-04" db="EMBL/GenBank/DDBJ databases">
        <title>Halocatena sp. nov., isolated from a salt lake.</title>
        <authorList>
            <person name="Cui H.-L."/>
        </authorList>
    </citation>
    <scope>NUCLEOTIDE SEQUENCE</scope>
    <source>
        <strain evidence="1">AD-1</strain>
    </source>
</reference>
<dbReference type="EMBL" id="CP096019">
    <property type="protein sequence ID" value="UPM41692.1"/>
    <property type="molecule type" value="Genomic_DNA"/>
</dbReference>
<dbReference type="GO" id="GO:0030638">
    <property type="term" value="P:polyketide metabolic process"/>
    <property type="evidence" value="ECO:0007669"/>
    <property type="project" value="InterPro"/>
</dbReference>
<evidence type="ECO:0000313" key="2">
    <source>
        <dbReference type="Proteomes" id="UP000831768"/>
    </source>
</evidence>
<dbReference type="PANTHER" id="PTHR38436:SF1">
    <property type="entry name" value="ESTER CYCLASE"/>
    <property type="match status" value="1"/>
</dbReference>
<dbReference type="PANTHER" id="PTHR38436">
    <property type="entry name" value="POLYKETIDE CYCLASE SNOAL-LIKE DOMAIN"/>
    <property type="match status" value="1"/>
</dbReference>
<dbReference type="KEGG" id="haad:MW046_06745"/>
<dbReference type="Proteomes" id="UP000831768">
    <property type="component" value="Chromosome"/>
</dbReference>
<dbReference type="InterPro" id="IPR009959">
    <property type="entry name" value="Cyclase_SnoaL-like"/>
</dbReference>
<dbReference type="Pfam" id="PF07366">
    <property type="entry name" value="SnoaL"/>
    <property type="match status" value="1"/>
</dbReference>
<name>A0A8T9ZYF2_9EURY</name>
<dbReference type="SUPFAM" id="SSF54427">
    <property type="entry name" value="NTF2-like"/>
    <property type="match status" value="1"/>
</dbReference>
<dbReference type="RefSeq" id="WP_247992372.1">
    <property type="nucleotide sequence ID" value="NZ_CP096019.1"/>
</dbReference>
<protein>
    <submittedName>
        <fullName evidence="1">Ester cyclase</fullName>
    </submittedName>
</protein>
<evidence type="ECO:0000313" key="1">
    <source>
        <dbReference type="EMBL" id="UPM41692.1"/>
    </source>
</evidence>
<accession>A0A8T9ZYF2</accession>
<dbReference type="AlphaFoldDB" id="A0A8T9ZYF2"/>
<dbReference type="GeneID" id="71927730"/>
<proteinExistence type="predicted"/>
<gene>
    <name evidence="1" type="ORF">MW046_06745</name>
</gene>
<organism evidence="1 2">
    <name type="scientific">Halocatena salina</name>
    <dbReference type="NCBI Taxonomy" id="2934340"/>
    <lineage>
        <taxon>Archaea</taxon>
        <taxon>Methanobacteriati</taxon>
        <taxon>Methanobacteriota</taxon>
        <taxon>Stenosarchaea group</taxon>
        <taxon>Halobacteria</taxon>
        <taxon>Halobacteriales</taxon>
        <taxon>Natronomonadaceae</taxon>
        <taxon>Halocatena</taxon>
    </lineage>
</organism>
<dbReference type="InterPro" id="IPR032710">
    <property type="entry name" value="NTF2-like_dom_sf"/>
</dbReference>